<keyword evidence="3" id="KW-1185">Reference proteome</keyword>
<keyword evidence="1" id="KW-0732">Signal</keyword>
<dbReference type="InterPro" id="IPR011990">
    <property type="entry name" value="TPR-like_helical_dom_sf"/>
</dbReference>
<organism evidence="2 3">
    <name type="scientific">Rhodoferax ferrireducens</name>
    <dbReference type="NCBI Taxonomy" id="192843"/>
    <lineage>
        <taxon>Bacteria</taxon>
        <taxon>Pseudomonadati</taxon>
        <taxon>Pseudomonadota</taxon>
        <taxon>Betaproteobacteria</taxon>
        <taxon>Burkholderiales</taxon>
        <taxon>Comamonadaceae</taxon>
        <taxon>Rhodoferax</taxon>
    </lineage>
</organism>
<reference evidence="2 3" key="1">
    <citation type="submission" date="2023-07" db="EMBL/GenBank/DDBJ databases">
        <title>Sorghum-associated microbial communities from plants grown in Nebraska, USA.</title>
        <authorList>
            <person name="Schachtman D."/>
        </authorList>
    </citation>
    <scope>NUCLEOTIDE SEQUENCE [LARGE SCALE GENOMIC DNA]</scope>
    <source>
        <strain evidence="2 3">BE313</strain>
    </source>
</reference>
<name>A0ABU2C4D9_9BURK</name>
<protein>
    <submittedName>
        <fullName evidence="2">Tetratricopeptide (TPR) repeat protein</fullName>
    </submittedName>
</protein>
<evidence type="ECO:0000313" key="2">
    <source>
        <dbReference type="EMBL" id="MDR7376185.1"/>
    </source>
</evidence>
<feature type="chain" id="PRO_5046392629" evidence="1">
    <location>
        <begin position="21"/>
        <end position="372"/>
    </location>
</feature>
<dbReference type="EMBL" id="JAVDXT010000001">
    <property type="protein sequence ID" value="MDR7376185.1"/>
    <property type="molecule type" value="Genomic_DNA"/>
</dbReference>
<feature type="signal peptide" evidence="1">
    <location>
        <begin position="1"/>
        <end position="20"/>
    </location>
</feature>
<dbReference type="InterPro" id="IPR019734">
    <property type="entry name" value="TPR_rpt"/>
</dbReference>
<proteinExistence type="predicted"/>
<gene>
    <name evidence="2" type="ORF">J2X19_000843</name>
</gene>
<dbReference type="Gene3D" id="1.25.40.10">
    <property type="entry name" value="Tetratricopeptide repeat domain"/>
    <property type="match status" value="1"/>
</dbReference>
<dbReference type="Pfam" id="PF14559">
    <property type="entry name" value="TPR_19"/>
    <property type="match status" value="1"/>
</dbReference>
<sequence>MRTTPFLCLVGLLLCGAAQAVTELRPGRGDEVIEQLPAITRVRLAQTAMADPAAAAAQARAFIATARQTGDTRYWGRAQAALAPWWGQAEAPVALAVLQATVQQGRHEFQAARSVLQAALQRDPGHAQGWLNLAALERLSGRYPQALRACEAVARAGQNFYAQACQLETQSLQGQTGAARKGLVALRAQTQDTGQRSWLDSLLAESEERAGHDAAALAAYQSSLQQEPDLYTSIALADLLLRTGKAADALAVLQPLPQTDAVLLRQAAAMRRLGNPAWKPLRSTLREWNGELARRGDDLGLHGREQALVALWLDDDAPAALAIARRNLGLQREPIDWWVALQSARQAKDSSALQQLQTEMQATGLVDARSSP</sequence>
<evidence type="ECO:0000256" key="1">
    <source>
        <dbReference type="SAM" id="SignalP"/>
    </source>
</evidence>
<dbReference type="RefSeq" id="WP_310370948.1">
    <property type="nucleotide sequence ID" value="NZ_JAVDXT010000001.1"/>
</dbReference>
<comment type="caution">
    <text evidence="2">The sequence shown here is derived from an EMBL/GenBank/DDBJ whole genome shotgun (WGS) entry which is preliminary data.</text>
</comment>
<dbReference type="Proteomes" id="UP001180487">
    <property type="component" value="Unassembled WGS sequence"/>
</dbReference>
<accession>A0ABU2C4D9</accession>
<dbReference type="SUPFAM" id="SSF48452">
    <property type="entry name" value="TPR-like"/>
    <property type="match status" value="1"/>
</dbReference>
<evidence type="ECO:0000313" key="3">
    <source>
        <dbReference type="Proteomes" id="UP001180487"/>
    </source>
</evidence>
<dbReference type="SMART" id="SM00028">
    <property type="entry name" value="TPR"/>
    <property type="match status" value="3"/>
</dbReference>